<keyword evidence="4" id="KW-1185">Reference proteome</keyword>
<organism evidence="3 4">
    <name type="scientific">Glonium stellatum</name>
    <dbReference type="NCBI Taxonomy" id="574774"/>
    <lineage>
        <taxon>Eukaryota</taxon>
        <taxon>Fungi</taxon>
        <taxon>Dikarya</taxon>
        <taxon>Ascomycota</taxon>
        <taxon>Pezizomycotina</taxon>
        <taxon>Dothideomycetes</taxon>
        <taxon>Pleosporomycetidae</taxon>
        <taxon>Gloniales</taxon>
        <taxon>Gloniaceae</taxon>
        <taxon>Glonium</taxon>
    </lineage>
</organism>
<dbReference type="PANTHER" id="PTHR37534">
    <property type="entry name" value="TRANSCRIPTIONAL ACTIVATOR PROTEIN UGA3"/>
    <property type="match status" value="1"/>
</dbReference>
<accession>A0A8E2EPR9</accession>
<gene>
    <name evidence="3" type="ORF">AOQ84DRAFT_229130</name>
</gene>
<dbReference type="PANTHER" id="PTHR37534:SF17">
    <property type="entry name" value="ZN(2)-C6 FUNGAL-TYPE DOMAIN-CONTAINING PROTEIN"/>
    <property type="match status" value="1"/>
</dbReference>
<dbReference type="EMBL" id="KV750964">
    <property type="protein sequence ID" value="OCL02393.1"/>
    <property type="molecule type" value="Genomic_DNA"/>
</dbReference>
<evidence type="ECO:0000256" key="1">
    <source>
        <dbReference type="ARBA" id="ARBA00004123"/>
    </source>
</evidence>
<keyword evidence="2" id="KW-0539">Nucleus</keyword>
<name>A0A8E2EPR9_9PEZI</name>
<dbReference type="GO" id="GO:0000976">
    <property type="term" value="F:transcription cis-regulatory region binding"/>
    <property type="evidence" value="ECO:0007669"/>
    <property type="project" value="TreeGrafter"/>
</dbReference>
<dbReference type="Proteomes" id="UP000250140">
    <property type="component" value="Unassembled WGS sequence"/>
</dbReference>
<dbReference type="AlphaFoldDB" id="A0A8E2EPR9"/>
<dbReference type="Pfam" id="PF11951">
    <property type="entry name" value="Fungal_trans_2"/>
    <property type="match status" value="2"/>
</dbReference>
<sequence>MLLSNFSEDIAPTMVPIDGPRNGFRTILLPLACEHELVRYALLASSANHLRLKKPELAPAATRYQTAAIASLTGAANITQGQIHTGATTLATIVLLLVNDMVTGCHDFRLLIGMAKSWILAFGDAQNPEDEPVVRFLKEQINFMELMIEPLIGIRAPSFLRGDFQPLDIFTRLESAIDQACKIYALRVLGGPPQGNDLSVAGLLDKLKATVEEIPIGIPGEHALIWVYFLTAAESSSTVHREFFAGRLAGVYERVKSSNIAKTFNILHSIWEQ</sequence>
<dbReference type="GO" id="GO:0003700">
    <property type="term" value="F:DNA-binding transcription factor activity"/>
    <property type="evidence" value="ECO:0007669"/>
    <property type="project" value="TreeGrafter"/>
</dbReference>
<reference evidence="3 4" key="1">
    <citation type="journal article" date="2016" name="Nat. Commun.">
        <title>Ectomycorrhizal ecology is imprinted in the genome of the dominant symbiotic fungus Cenococcum geophilum.</title>
        <authorList>
            <consortium name="DOE Joint Genome Institute"/>
            <person name="Peter M."/>
            <person name="Kohler A."/>
            <person name="Ohm R.A."/>
            <person name="Kuo A."/>
            <person name="Krutzmann J."/>
            <person name="Morin E."/>
            <person name="Arend M."/>
            <person name="Barry K.W."/>
            <person name="Binder M."/>
            <person name="Choi C."/>
            <person name="Clum A."/>
            <person name="Copeland A."/>
            <person name="Grisel N."/>
            <person name="Haridas S."/>
            <person name="Kipfer T."/>
            <person name="LaButti K."/>
            <person name="Lindquist E."/>
            <person name="Lipzen A."/>
            <person name="Maire R."/>
            <person name="Meier B."/>
            <person name="Mihaltcheva S."/>
            <person name="Molinier V."/>
            <person name="Murat C."/>
            <person name="Poggeler S."/>
            <person name="Quandt C.A."/>
            <person name="Sperisen C."/>
            <person name="Tritt A."/>
            <person name="Tisserant E."/>
            <person name="Crous P.W."/>
            <person name="Henrissat B."/>
            <person name="Nehls U."/>
            <person name="Egli S."/>
            <person name="Spatafora J.W."/>
            <person name="Grigoriev I.V."/>
            <person name="Martin F.M."/>
        </authorList>
    </citation>
    <scope>NUCLEOTIDE SEQUENCE [LARGE SCALE GENOMIC DNA]</scope>
    <source>
        <strain evidence="3 4">CBS 207.34</strain>
    </source>
</reference>
<protein>
    <submittedName>
        <fullName evidence="3">Uncharacterized protein</fullName>
    </submittedName>
</protein>
<evidence type="ECO:0000256" key="2">
    <source>
        <dbReference type="ARBA" id="ARBA00023242"/>
    </source>
</evidence>
<evidence type="ECO:0000313" key="3">
    <source>
        <dbReference type="EMBL" id="OCL02393.1"/>
    </source>
</evidence>
<proteinExistence type="predicted"/>
<dbReference type="InterPro" id="IPR021858">
    <property type="entry name" value="Fun_TF"/>
</dbReference>
<dbReference type="GO" id="GO:0005634">
    <property type="term" value="C:nucleus"/>
    <property type="evidence" value="ECO:0007669"/>
    <property type="project" value="UniProtKB-SubCell"/>
</dbReference>
<comment type="subcellular location">
    <subcellularLocation>
        <location evidence="1">Nucleus</location>
    </subcellularLocation>
</comment>
<dbReference type="OrthoDB" id="5386330at2759"/>
<dbReference type="GO" id="GO:0045944">
    <property type="term" value="P:positive regulation of transcription by RNA polymerase II"/>
    <property type="evidence" value="ECO:0007669"/>
    <property type="project" value="TreeGrafter"/>
</dbReference>
<evidence type="ECO:0000313" key="4">
    <source>
        <dbReference type="Proteomes" id="UP000250140"/>
    </source>
</evidence>